<evidence type="ECO:0000313" key="1">
    <source>
        <dbReference type="EMBL" id="KAK3725536.1"/>
    </source>
</evidence>
<reference evidence="1" key="1">
    <citation type="submission" date="2023-07" db="EMBL/GenBank/DDBJ databases">
        <title>Black Yeasts Isolated from many extreme environments.</title>
        <authorList>
            <person name="Coleine C."/>
            <person name="Stajich J.E."/>
            <person name="Selbmann L."/>
        </authorList>
    </citation>
    <scope>NUCLEOTIDE SEQUENCE</scope>
    <source>
        <strain evidence="1">CCFEE 5714</strain>
    </source>
</reference>
<proteinExistence type="predicted"/>
<gene>
    <name evidence="1" type="ORF">LTR37_000506</name>
</gene>
<comment type="caution">
    <text evidence="1">The sequence shown here is derived from an EMBL/GenBank/DDBJ whole genome shotgun (WGS) entry which is preliminary data.</text>
</comment>
<sequence>MAPSEPWKPKTEAEEESFTKLMEWLDKPSNFDMKKPDGQPAFLCRTEFTPPMLQEALIHVLDTLPKRQRDFEKFCEITYQWPKIDREDLAKRMGLDVDFNDENLCLDAEMGDIDYADKIRAVDLSKYPKFRRTLAMMATLSQRLIKPCAEVAKEIGIAQGDIERDIAEG</sequence>
<keyword evidence="2" id="KW-1185">Reference proteome</keyword>
<organism evidence="1 2">
    <name type="scientific">Vermiconidia calcicola</name>
    <dbReference type="NCBI Taxonomy" id="1690605"/>
    <lineage>
        <taxon>Eukaryota</taxon>
        <taxon>Fungi</taxon>
        <taxon>Dikarya</taxon>
        <taxon>Ascomycota</taxon>
        <taxon>Pezizomycotina</taxon>
        <taxon>Dothideomycetes</taxon>
        <taxon>Dothideomycetidae</taxon>
        <taxon>Mycosphaerellales</taxon>
        <taxon>Extremaceae</taxon>
        <taxon>Vermiconidia</taxon>
    </lineage>
</organism>
<evidence type="ECO:0000313" key="2">
    <source>
        <dbReference type="Proteomes" id="UP001281147"/>
    </source>
</evidence>
<dbReference type="EMBL" id="JAUTXU010000002">
    <property type="protein sequence ID" value="KAK3725536.1"/>
    <property type="molecule type" value="Genomic_DNA"/>
</dbReference>
<name>A0ACC3NZ64_9PEZI</name>
<accession>A0ACC3NZ64</accession>
<protein>
    <submittedName>
        <fullName evidence="1">Uncharacterized protein</fullName>
    </submittedName>
</protein>
<dbReference type="Proteomes" id="UP001281147">
    <property type="component" value="Unassembled WGS sequence"/>
</dbReference>